<gene>
    <name evidence="1" type="ORF">MRATA1EN22A_LOCUS27124</name>
</gene>
<dbReference type="Proteomes" id="UP001162501">
    <property type="component" value="Chromosome 8"/>
</dbReference>
<evidence type="ECO:0000313" key="2">
    <source>
        <dbReference type="Proteomes" id="UP001162501"/>
    </source>
</evidence>
<sequence>MAGSTTVIPGFILRLEKRLEPSALLAPKHPALLSKLVTCELLASFGSALKLLVDELKQIPLSFSLS</sequence>
<accession>A0AC60A5D7</accession>
<organism evidence="1 2">
    <name type="scientific">Rangifer tarandus platyrhynchus</name>
    <name type="common">Svalbard reindeer</name>
    <dbReference type="NCBI Taxonomy" id="3082113"/>
    <lineage>
        <taxon>Eukaryota</taxon>
        <taxon>Metazoa</taxon>
        <taxon>Chordata</taxon>
        <taxon>Craniata</taxon>
        <taxon>Vertebrata</taxon>
        <taxon>Euteleostomi</taxon>
        <taxon>Mammalia</taxon>
        <taxon>Eutheria</taxon>
        <taxon>Laurasiatheria</taxon>
        <taxon>Artiodactyla</taxon>
        <taxon>Ruminantia</taxon>
        <taxon>Pecora</taxon>
        <taxon>Cervidae</taxon>
        <taxon>Odocoileinae</taxon>
        <taxon>Rangifer</taxon>
    </lineage>
</organism>
<evidence type="ECO:0000313" key="1">
    <source>
        <dbReference type="EMBL" id="CAN0561062.1"/>
    </source>
</evidence>
<name>A0AC60A5D7_RANTA</name>
<proteinExistence type="predicted"/>
<reference evidence="1" key="2">
    <citation type="submission" date="2025-03" db="EMBL/GenBank/DDBJ databases">
        <authorList>
            <consortium name="ELIXIR-Norway"/>
            <consortium name="Elixir Norway"/>
        </authorList>
    </citation>
    <scope>NUCLEOTIDE SEQUENCE</scope>
</reference>
<reference evidence="1" key="1">
    <citation type="submission" date="2023-05" db="EMBL/GenBank/DDBJ databases">
        <authorList>
            <consortium name="ELIXIR-Norway"/>
        </authorList>
    </citation>
    <scope>NUCLEOTIDE SEQUENCE</scope>
</reference>
<dbReference type="EMBL" id="OX596092">
    <property type="protein sequence ID" value="CAN0561062.1"/>
    <property type="molecule type" value="Genomic_DNA"/>
</dbReference>
<protein>
    <submittedName>
        <fullName evidence="1">Uncharacterized protein</fullName>
    </submittedName>
</protein>